<gene>
    <name evidence="2" type="ORF">ICT70_14035</name>
</gene>
<reference evidence="2" key="1">
    <citation type="submission" date="2020-09" db="EMBL/GenBank/DDBJ databases">
        <title>Pelobacter alkaliphilus sp. nov., a novel anaerobic arsenate-reducing bacterium from terrestrial mud volcano.</title>
        <authorList>
            <person name="Khomyakova M.A."/>
            <person name="Merkel A.Y."/>
            <person name="Slobodkin A.I."/>
        </authorList>
    </citation>
    <scope>NUCLEOTIDE SEQUENCE</scope>
    <source>
        <strain evidence="2">M08fum</strain>
    </source>
</reference>
<dbReference type="Gene3D" id="1.20.1260.10">
    <property type="match status" value="1"/>
</dbReference>
<dbReference type="GO" id="GO:0046872">
    <property type="term" value="F:metal ion binding"/>
    <property type="evidence" value="ECO:0007669"/>
    <property type="project" value="InterPro"/>
</dbReference>
<comment type="caution">
    <text evidence="2">The sequence shown here is derived from an EMBL/GenBank/DDBJ whole genome shotgun (WGS) entry which is preliminary data.</text>
</comment>
<evidence type="ECO:0000259" key="1">
    <source>
        <dbReference type="Pfam" id="PF02915"/>
    </source>
</evidence>
<dbReference type="RefSeq" id="WP_191157718.1">
    <property type="nucleotide sequence ID" value="NZ_JACWUN010000021.1"/>
</dbReference>
<dbReference type="InterPro" id="IPR009078">
    <property type="entry name" value="Ferritin-like_SF"/>
</dbReference>
<dbReference type="InterPro" id="IPR003251">
    <property type="entry name" value="Rr_diiron-bd_dom"/>
</dbReference>
<keyword evidence="3" id="KW-1185">Reference proteome</keyword>
<dbReference type="AlphaFoldDB" id="A0A8J6ULT7"/>
<dbReference type="GO" id="GO:0016491">
    <property type="term" value="F:oxidoreductase activity"/>
    <property type="evidence" value="ECO:0007669"/>
    <property type="project" value="InterPro"/>
</dbReference>
<accession>A0A8J6ULT7</accession>
<name>A0A8J6ULT7_9BACT</name>
<dbReference type="Proteomes" id="UP000632828">
    <property type="component" value="Unassembled WGS sequence"/>
</dbReference>
<dbReference type="EMBL" id="JACWUN010000021">
    <property type="protein sequence ID" value="MBD1401777.1"/>
    <property type="molecule type" value="Genomic_DNA"/>
</dbReference>
<dbReference type="Pfam" id="PF02915">
    <property type="entry name" value="Rubrerythrin"/>
    <property type="match status" value="1"/>
</dbReference>
<sequence length="151" mass="17404">MKLIRMCREVEMMLSEVYQNFAAIEGLDQEVKAVFLQLVDDEKQHAILLEFVDKIITKSNLEITENETIKKVERIHEKAQAVLHRSRQPIGVNDALTFAIKLERYFIDVHARVLVSLADTETARLVQFLAHDEDEHVQSLLKCAEKYGVVV</sequence>
<dbReference type="InterPro" id="IPR012347">
    <property type="entry name" value="Ferritin-like"/>
</dbReference>
<dbReference type="SUPFAM" id="SSF47240">
    <property type="entry name" value="Ferritin-like"/>
    <property type="match status" value="1"/>
</dbReference>
<protein>
    <recommendedName>
        <fullName evidence="1">Rubrerythrin diiron-binding domain-containing protein</fullName>
    </recommendedName>
</protein>
<organism evidence="2 3">
    <name type="scientific">Pelovirga terrestris</name>
    <dbReference type="NCBI Taxonomy" id="2771352"/>
    <lineage>
        <taxon>Bacteria</taxon>
        <taxon>Pseudomonadati</taxon>
        <taxon>Thermodesulfobacteriota</taxon>
        <taxon>Desulfuromonadia</taxon>
        <taxon>Geobacterales</taxon>
        <taxon>Geobacteraceae</taxon>
        <taxon>Pelovirga</taxon>
    </lineage>
</organism>
<proteinExistence type="predicted"/>
<evidence type="ECO:0000313" key="2">
    <source>
        <dbReference type="EMBL" id="MBD1401777.1"/>
    </source>
</evidence>
<feature type="domain" description="Rubrerythrin diiron-binding" evidence="1">
    <location>
        <begin position="11"/>
        <end position="142"/>
    </location>
</feature>
<evidence type="ECO:0000313" key="3">
    <source>
        <dbReference type="Proteomes" id="UP000632828"/>
    </source>
</evidence>